<sequence length="50" mass="5994">MVNTCIYFYCHEFIDDLMYFHEKYGDTFECDGDNLEVLATFNRGGKNEFH</sequence>
<evidence type="ECO:0000313" key="1">
    <source>
        <dbReference type="EMBL" id="QLF85036.1"/>
    </source>
</evidence>
<protein>
    <submittedName>
        <fullName evidence="1">Uncharacterized protein</fullName>
    </submittedName>
</protein>
<reference evidence="1 2" key="1">
    <citation type="submission" date="2020-05" db="EMBL/GenBank/DDBJ databases">
        <title>Infection kinetics and phylogenetic analysis of vB_EcoD_SU57, a virulent T1-like Drexlerviridae coliphage.</title>
        <authorList>
            <person name="Koonjan S."/>
            <person name="Seijsing F."/>
            <person name="Cooper C.J."/>
            <person name="Nilsson A.S."/>
        </authorList>
    </citation>
    <scope>NUCLEOTIDE SEQUENCE [LARGE SCALE GENOMIC DNA]</scope>
</reference>
<evidence type="ECO:0000313" key="2">
    <source>
        <dbReference type="Proteomes" id="UP000510878"/>
    </source>
</evidence>
<proteinExistence type="predicted"/>
<accession>A0A7D5JLL7</accession>
<name>A0A7D5JLL7_9CAUD</name>
<organism evidence="1 2">
    <name type="scientific">Escherichia phage vB_EcoD_SU57</name>
    <dbReference type="NCBI Taxonomy" id="2743969"/>
    <lineage>
        <taxon>Viruses</taxon>
        <taxon>Duplodnaviria</taxon>
        <taxon>Heunggongvirae</taxon>
        <taxon>Uroviricota</taxon>
        <taxon>Caudoviricetes</taxon>
        <taxon>Drexlerviridae</taxon>
        <taxon>Braunvirinae</taxon>
        <taxon>Veterinaerplatzvirus</taxon>
        <taxon>Veterinaerplatzvirus SU57</taxon>
    </lineage>
</organism>
<gene>
    <name evidence="1" type="primary">SU57_00015</name>
</gene>
<dbReference type="EMBL" id="MT511058">
    <property type="protein sequence ID" value="QLF85036.1"/>
    <property type="molecule type" value="Genomic_DNA"/>
</dbReference>
<keyword evidence="2" id="KW-1185">Reference proteome</keyword>
<dbReference type="Proteomes" id="UP000510878">
    <property type="component" value="Segment"/>
</dbReference>